<protein>
    <recommendedName>
        <fullName evidence="3">Aminotransferase class I/classII domain-containing protein</fullName>
    </recommendedName>
</protein>
<organism evidence="1 2">
    <name type="scientific">Mesorhizobium dulcispinae</name>
    <dbReference type="NCBI Taxonomy" id="3072316"/>
    <lineage>
        <taxon>Bacteria</taxon>
        <taxon>Pseudomonadati</taxon>
        <taxon>Pseudomonadota</taxon>
        <taxon>Alphaproteobacteria</taxon>
        <taxon>Hyphomicrobiales</taxon>
        <taxon>Phyllobacteriaceae</taxon>
        <taxon>Mesorhizobium</taxon>
    </lineage>
</organism>
<comment type="caution">
    <text evidence="1">The sequence shown here is derived from an EMBL/GenBank/DDBJ whole genome shotgun (WGS) entry which is preliminary data.</text>
</comment>
<accession>A0ABU4XB56</accession>
<evidence type="ECO:0008006" key="3">
    <source>
        <dbReference type="Google" id="ProtNLM"/>
    </source>
</evidence>
<sequence length="139" mass="15385">MPQRSARTVSISALLTTVNSSGHVERLLHRVISEGHYDRHLKRLGQRIEAAANRVHGALARSGHSIFAENGGGYYLYLMLPQGINDIELARLGAQEGIFIAPGSVFCLDKQNPMAAGIRINVARAEEDRFFDFLLRKLS</sequence>
<dbReference type="InterPro" id="IPR051446">
    <property type="entry name" value="HTH_trans_reg/aminotransferase"/>
</dbReference>
<proteinExistence type="predicted"/>
<evidence type="ECO:0000313" key="2">
    <source>
        <dbReference type="Proteomes" id="UP001271780"/>
    </source>
</evidence>
<dbReference type="PANTHER" id="PTHR46577">
    <property type="entry name" value="HTH-TYPE TRANSCRIPTIONAL REGULATORY PROTEIN GABR"/>
    <property type="match status" value="1"/>
</dbReference>
<dbReference type="Gene3D" id="3.90.1150.10">
    <property type="entry name" value="Aspartate Aminotransferase, domain 1"/>
    <property type="match status" value="1"/>
</dbReference>
<reference evidence="1 2" key="1">
    <citation type="submission" date="2023-08" db="EMBL/GenBank/DDBJ databases">
        <title>Implementing the SeqCode for naming new Mesorhizobium species isolated from Vachellia karroo root nodules.</title>
        <authorList>
            <person name="Van Lill M."/>
        </authorList>
    </citation>
    <scope>NUCLEOTIDE SEQUENCE [LARGE SCALE GENOMIC DNA]</scope>
    <source>
        <strain evidence="1 2">VK23A</strain>
    </source>
</reference>
<dbReference type="Proteomes" id="UP001271780">
    <property type="component" value="Unassembled WGS sequence"/>
</dbReference>
<dbReference type="SUPFAM" id="SSF53383">
    <property type="entry name" value="PLP-dependent transferases"/>
    <property type="match status" value="1"/>
</dbReference>
<keyword evidence="2" id="KW-1185">Reference proteome</keyword>
<dbReference type="PANTHER" id="PTHR46577:SF2">
    <property type="entry name" value="TRANSCRIPTIONAL REGULATORY PROTEIN"/>
    <property type="match status" value="1"/>
</dbReference>
<dbReference type="InterPro" id="IPR015424">
    <property type="entry name" value="PyrdxlP-dep_Trfase"/>
</dbReference>
<dbReference type="EMBL" id="JAVIIZ010000001">
    <property type="protein sequence ID" value="MDX8471005.1"/>
    <property type="molecule type" value="Genomic_DNA"/>
</dbReference>
<name>A0ABU4XB56_9HYPH</name>
<dbReference type="RefSeq" id="WP_320315177.1">
    <property type="nucleotide sequence ID" value="NZ_JAVIIX010000001.1"/>
</dbReference>
<gene>
    <name evidence="1" type="ORF">RFM27_02830</name>
</gene>
<dbReference type="InterPro" id="IPR015422">
    <property type="entry name" value="PyrdxlP-dep_Trfase_small"/>
</dbReference>
<evidence type="ECO:0000313" key="1">
    <source>
        <dbReference type="EMBL" id="MDX8471005.1"/>
    </source>
</evidence>